<evidence type="ECO:0000313" key="5">
    <source>
        <dbReference type="EMBL" id="KAK4752856.1"/>
    </source>
</evidence>
<keyword evidence="3" id="KW-0539">Nucleus</keyword>
<evidence type="ECO:0000313" key="6">
    <source>
        <dbReference type="Proteomes" id="UP001345219"/>
    </source>
</evidence>
<dbReference type="Pfam" id="PF15341">
    <property type="entry name" value="SLX9"/>
    <property type="match status" value="1"/>
</dbReference>
<evidence type="ECO:0000256" key="4">
    <source>
        <dbReference type="SAM" id="MobiDB-lite"/>
    </source>
</evidence>
<gene>
    <name evidence="5" type="ORF">SAY87_021654</name>
</gene>
<dbReference type="Proteomes" id="UP001345219">
    <property type="component" value="Chromosome 16"/>
</dbReference>
<feature type="region of interest" description="Disordered" evidence="4">
    <location>
        <begin position="126"/>
        <end position="159"/>
    </location>
</feature>
<proteinExistence type="inferred from homology"/>
<dbReference type="GO" id="GO:0030686">
    <property type="term" value="C:90S preribosome"/>
    <property type="evidence" value="ECO:0007669"/>
    <property type="project" value="InterPro"/>
</dbReference>
<evidence type="ECO:0000256" key="2">
    <source>
        <dbReference type="ARBA" id="ARBA00011022"/>
    </source>
</evidence>
<organism evidence="5 6">
    <name type="scientific">Trapa incisa</name>
    <dbReference type="NCBI Taxonomy" id="236973"/>
    <lineage>
        <taxon>Eukaryota</taxon>
        <taxon>Viridiplantae</taxon>
        <taxon>Streptophyta</taxon>
        <taxon>Embryophyta</taxon>
        <taxon>Tracheophyta</taxon>
        <taxon>Spermatophyta</taxon>
        <taxon>Magnoliopsida</taxon>
        <taxon>eudicotyledons</taxon>
        <taxon>Gunneridae</taxon>
        <taxon>Pentapetalae</taxon>
        <taxon>rosids</taxon>
        <taxon>malvids</taxon>
        <taxon>Myrtales</taxon>
        <taxon>Lythraceae</taxon>
        <taxon>Trapa</taxon>
    </lineage>
</organism>
<dbReference type="GO" id="GO:0005730">
    <property type="term" value="C:nucleolus"/>
    <property type="evidence" value="ECO:0007669"/>
    <property type="project" value="UniProtKB-SubCell"/>
</dbReference>
<feature type="compositionally biased region" description="Low complexity" evidence="4">
    <location>
        <begin position="148"/>
        <end position="159"/>
    </location>
</feature>
<dbReference type="GO" id="GO:0030688">
    <property type="term" value="C:preribosome, small subunit precursor"/>
    <property type="evidence" value="ECO:0007669"/>
    <property type="project" value="InterPro"/>
</dbReference>
<evidence type="ECO:0000256" key="1">
    <source>
        <dbReference type="ARBA" id="ARBA00004604"/>
    </source>
</evidence>
<evidence type="ECO:0000256" key="3">
    <source>
        <dbReference type="ARBA" id="ARBA00023242"/>
    </source>
</evidence>
<feature type="compositionally biased region" description="Basic and acidic residues" evidence="4">
    <location>
        <begin position="127"/>
        <end position="137"/>
    </location>
</feature>
<evidence type="ECO:0008006" key="7">
    <source>
        <dbReference type="Google" id="ProtNLM"/>
    </source>
</evidence>
<dbReference type="PANTHER" id="PTHR31109:SF2">
    <property type="entry name" value="RIBOSOME BIOGENESIS PROTEIN SLX9 HOMOLOG"/>
    <property type="match status" value="1"/>
</dbReference>
<comment type="similarity">
    <text evidence="2">Belongs to the SLX9 family.</text>
</comment>
<feature type="compositionally biased region" description="Basic residues" evidence="4">
    <location>
        <begin position="138"/>
        <end position="147"/>
    </location>
</feature>
<comment type="subcellular location">
    <subcellularLocation>
        <location evidence="1">Nucleus</location>
        <location evidence="1">Nucleolus</location>
    </subcellularLocation>
</comment>
<accession>A0AAN7JS09</accession>
<protein>
    <recommendedName>
        <fullName evidence="7">Ribosome biogenesis protein slx9-like</fullName>
    </recommendedName>
</protein>
<comment type="caution">
    <text evidence="5">The sequence shown here is derived from an EMBL/GenBank/DDBJ whole genome shotgun (WGS) entry which is preliminary data.</text>
</comment>
<reference evidence="5 6" key="1">
    <citation type="journal article" date="2023" name="Hortic Res">
        <title>Pangenome of water caltrop reveals structural variations and asymmetric subgenome divergence after allopolyploidization.</title>
        <authorList>
            <person name="Zhang X."/>
            <person name="Chen Y."/>
            <person name="Wang L."/>
            <person name="Yuan Y."/>
            <person name="Fang M."/>
            <person name="Shi L."/>
            <person name="Lu R."/>
            <person name="Comes H.P."/>
            <person name="Ma Y."/>
            <person name="Chen Y."/>
            <person name="Huang G."/>
            <person name="Zhou Y."/>
            <person name="Zheng Z."/>
            <person name="Qiu Y."/>
        </authorList>
    </citation>
    <scope>NUCLEOTIDE SEQUENCE [LARGE SCALE GENOMIC DNA]</scope>
    <source>
        <tissue evidence="5">Roots</tissue>
    </source>
</reference>
<sequence length="159" mass="18350">MGKPSSRSDLPSKADLKFEKKLEFYSKVRDTVASLSAMKPIAKKKKLRTRQRKLRVYDLSMLSESLPELKEPKQPRLAPKFKLNCKSRTDLVKNEAKRLNVVLSDPNYQKDPLGYIYQHLQKTLPITEEKEKKNTKDRGKRMKKKTKASASCASASMEY</sequence>
<name>A0AAN7JS09_9MYRT</name>
<dbReference type="InterPro" id="IPR028160">
    <property type="entry name" value="Slx9-like"/>
</dbReference>
<keyword evidence="6" id="KW-1185">Reference proteome</keyword>
<dbReference type="AlphaFoldDB" id="A0AAN7JS09"/>
<dbReference type="PANTHER" id="PTHR31109">
    <property type="entry name" value="PROTEIN FAM207A"/>
    <property type="match status" value="1"/>
</dbReference>
<dbReference type="GO" id="GO:0000462">
    <property type="term" value="P:maturation of SSU-rRNA from tricistronic rRNA transcript (SSU-rRNA, 5.8S rRNA, LSU-rRNA)"/>
    <property type="evidence" value="ECO:0007669"/>
    <property type="project" value="InterPro"/>
</dbReference>
<dbReference type="EMBL" id="JAXIOK010000016">
    <property type="protein sequence ID" value="KAK4752856.1"/>
    <property type="molecule type" value="Genomic_DNA"/>
</dbReference>